<dbReference type="Gene3D" id="3.40.50.150">
    <property type="entry name" value="Vaccinia Virus protein VP39"/>
    <property type="match status" value="1"/>
</dbReference>
<dbReference type="SUPFAM" id="SSF53335">
    <property type="entry name" value="S-adenosyl-L-methionine-dependent methyltransferases"/>
    <property type="match status" value="1"/>
</dbReference>
<dbReference type="CDD" id="cd02440">
    <property type="entry name" value="AdoMet_MTases"/>
    <property type="match status" value="1"/>
</dbReference>
<dbReference type="Pfam" id="PF08242">
    <property type="entry name" value="Methyltransf_12"/>
    <property type="match status" value="1"/>
</dbReference>
<dbReference type="InterPro" id="IPR013217">
    <property type="entry name" value="Methyltransf_12"/>
</dbReference>
<evidence type="ECO:0000313" key="3">
    <source>
        <dbReference type="Proteomes" id="UP000310200"/>
    </source>
</evidence>
<accession>A0A4S2KJP8</accession>
<dbReference type="GO" id="GO:0008168">
    <property type="term" value="F:methyltransferase activity"/>
    <property type="evidence" value="ECO:0007669"/>
    <property type="project" value="UniProtKB-KW"/>
</dbReference>
<feature type="non-terminal residue" evidence="2">
    <location>
        <position position="281"/>
    </location>
</feature>
<reference evidence="2 3" key="1">
    <citation type="journal article" date="2019" name="Philos. Trans. R. Soc. Lond., B, Biol. Sci.">
        <title>Ant behaviour and brain gene expression of defending hosts depend on the ecological success of the intruding social parasite.</title>
        <authorList>
            <person name="Kaur R."/>
            <person name="Stoldt M."/>
            <person name="Jongepier E."/>
            <person name="Feldmeyer B."/>
            <person name="Menzel F."/>
            <person name="Bornberg-Bauer E."/>
            <person name="Foitzik S."/>
        </authorList>
    </citation>
    <scope>NUCLEOTIDE SEQUENCE [LARGE SCALE GENOMIC DNA]</scope>
    <source>
        <tissue evidence="2">Whole body</tissue>
    </source>
</reference>
<evidence type="ECO:0000313" key="2">
    <source>
        <dbReference type="EMBL" id="TGZ49823.1"/>
    </source>
</evidence>
<sequence>MKYISKVLLRYHRTTLHIKTTVLKWGQSKMGSPKGYMTSDEARKCYILSILDEFSENLKDVRGKCMDVGCGPGDITKDFLLPSLGSNAQIIGTDISESLIKYANKTFNAENRLYFEVLDIQTKNLPEKYISEFNHIFSLHTLQWCNDIRQAFKNIYQMLRPNGTILLYIVQYQDVFEVLRILEQDIRFAQYIPDTMKNIFPFYDSNNPRKDLKELLQSVGFTIHHCSLREASYSEEKSRQFLNLIISLLTFLEDMPQDLVKEYKNTLTCEFLKRKINYKSI</sequence>
<dbReference type="PANTHER" id="PTHR43861:SF1">
    <property type="entry name" value="TRANS-ACONITATE 2-METHYLTRANSFERASE"/>
    <property type="match status" value="1"/>
</dbReference>
<dbReference type="PANTHER" id="PTHR43861">
    <property type="entry name" value="TRANS-ACONITATE 2-METHYLTRANSFERASE-RELATED"/>
    <property type="match status" value="1"/>
</dbReference>
<proteinExistence type="predicted"/>
<name>A0A4S2KJP8_9HYME</name>
<dbReference type="Proteomes" id="UP000310200">
    <property type="component" value="Unassembled WGS sequence"/>
</dbReference>
<feature type="domain" description="Methyltransferase type 12" evidence="1">
    <location>
        <begin position="66"/>
        <end position="165"/>
    </location>
</feature>
<protein>
    <submittedName>
        <fullName evidence="2">Putative methyltransferase</fullName>
    </submittedName>
</protein>
<comment type="caution">
    <text evidence="2">The sequence shown here is derived from an EMBL/GenBank/DDBJ whole genome shotgun (WGS) entry which is preliminary data.</text>
</comment>
<evidence type="ECO:0000259" key="1">
    <source>
        <dbReference type="Pfam" id="PF08242"/>
    </source>
</evidence>
<keyword evidence="3" id="KW-1185">Reference proteome</keyword>
<keyword evidence="2" id="KW-0489">Methyltransferase</keyword>
<dbReference type="EMBL" id="QBLH01002097">
    <property type="protein sequence ID" value="TGZ49823.1"/>
    <property type="molecule type" value="Genomic_DNA"/>
</dbReference>
<gene>
    <name evidence="2" type="ORF">DBV15_06220</name>
</gene>
<keyword evidence="2" id="KW-0808">Transferase</keyword>
<organism evidence="2 3">
    <name type="scientific">Temnothorax longispinosus</name>
    <dbReference type="NCBI Taxonomy" id="300112"/>
    <lineage>
        <taxon>Eukaryota</taxon>
        <taxon>Metazoa</taxon>
        <taxon>Ecdysozoa</taxon>
        <taxon>Arthropoda</taxon>
        <taxon>Hexapoda</taxon>
        <taxon>Insecta</taxon>
        <taxon>Pterygota</taxon>
        <taxon>Neoptera</taxon>
        <taxon>Endopterygota</taxon>
        <taxon>Hymenoptera</taxon>
        <taxon>Apocrita</taxon>
        <taxon>Aculeata</taxon>
        <taxon>Formicoidea</taxon>
        <taxon>Formicidae</taxon>
        <taxon>Myrmicinae</taxon>
        <taxon>Temnothorax</taxon>
    </lineage>
</organism>
<dbReference type="InterPro" id="IPR029063">
    <property type="entry name" value="SAM-dependent_MTases_sf"/>
</dbReference>
<dbReference type="GO" id="GO:0032259">
    <property type="term" value="P:methylation"/>
    <property type="evidence" value="ECO:0007669"/>
    <property type="project" value="UniProtKB-KW"/>
</dbReference>
<dbReference type="AlphaFoldDB" id="A0A4S2KJP8"/>